<dbReference type="InterPro" id="IPR017850">
    <property type="entry name" value="Alkaline_phosphatase_core_sf"/>
</dbReference>
<feature type="domain" description="Sulfatase N-terminal" evidence="9">
    <location>
        <begin position="29"/>
        <end position="393"/>
    </location>
</feature>
<dbReference type="GO" id="GO:0004065">
    <property type="term" value="F:arylsulfatase activity"/>
    <property type="evidence" value="ECO:0007669"/>
    <property type="project" value="TreeGrafter"/>
</dbReference>
<keyword evidence="3" id="KW-0479">Metal-binding</keyword>
<dbReference type="InterPro" id="IPR000917">
    <property type="entry name" value="Sulfatase_N"/>
</dbReference>
<dbReference type="Pfam" id="PF00884">
    <property type="entry name" value="Sulfatase"/>
    <property type="match status" value="1"/>
</dbReference>
<reference evidence="10 11" key="1">
    <citation type="journal article" date="2018" name="Nat. Biotechnol.">
        <title>A standardized bacterial taxonomy based on genome phylogeny substantially revises the tree of life.</title>
        <authorList>
            <person name="Parks D.H."/>
            <person name="Chuvochina M."/>
            <person name="Waite D.W."/>
            <person name="Rinke C."/>
            <person name="Skarshewski A."/>
            <person name="Chaumeil P.A."/>
            <person name="Hugenholtz P."/>
        </authorList>
    </citation>
    <scope>NUCLEOTIDE SEQUENCE [LARGE SCALE GENOMIC DNA]</scope>
    <source>
        <strain evidence="10">UBA11482</strain>
    </source>
</reference>
<dbReference type="PANTHER" id="PTHR42693">
    <property type="entry name" value="ARYLSULFATASE FAMILY MEMBER"/>
    <property type="match status" value="1"/>
</dbReference>
<dbReference type="PANTHER" id="PTHR42693:SF42">
    <property type="entry name" value="ARYLSULFATASE G"/>
    <property type="match status" value="1"/>
</dbReference>
<proteinExistence type="inferred from homology"/>
<evidence type="ECO:0000256" key="5">
    <source>
        <dbReference type="ARBA" id="ARBA00022801"/>
    </source>
</evidence>
<dbReference type="Proteomes" id="UP000262954">
    <property type="component" value="Unassembled WGS sequence"/>
</dbReference>
<dbReference type="PROSITE" id="PS00149">
    <property type="entry name" value="SULFATASE_2"/>
    <property type="match status" value="1"/>
</dbReference>
<dbReference type="SUPFAM" id="SSF53649">
    <property type="entry name" value="Alkaline phosphatase-like"/>
    <property type="match status" value="1"/>
</dbReference>
<keyword evidence="6" id="KW-0106">Calcium</keyword>
<feature type="modified residue" description="3-oxoalanine (Ser)" evidence="7">
    <location>
        <position position="77"/>
    </location>
</feature>
<evidence type="ECO:0000313" key="11">
    <source>
        <dbReference type="Proteomes" id="UP000262954"/>
    </source>
</evidence>
<name>A0A354M599_9BACT</name>
<dbReference type="Gene3D" id="3.40.720.10">
    <property type="entry name" value="Alkaline Phosphatase, subunit A"/>
    <property type="match status" value="1"/>
</dbReference>
<feature type="signal peptide" evidence="8">
    <location>
        <begin position="1"/>
        <end position="25"/>
    </location>
</feature>
<accession>A0A354M599</accession>
<evidence type="ECO:0000256" key="7">
    <source>
        <dbReference type="PIRSR" id="PIRSR600917-52"/>
    </source>
</evidence>
<dbReference type="InterPro" id="IPR024607">
    <property type="entry name" value="Sulfatase_CS"/>
</dbReference>
<dbReference type="AlphaFoldDB" id="A0A354M599"/>
<evidence type="ECO:0000256" key="8">
    <source>
        <dbReference type="SAM" id="SignalP"/>
    </source>
</evidence>
<dbReference type="EMBL" id="DNWC01000154">
    <property type="protein sequence ID" value="HBJ09688.1"/>
    <property type="molecule type" value="Genomic_DNA"/>
</dbReference>
<gene>
    <name evidence="10" type="ORF">DDY73_11890</name>
</gene>
<dbReference type="InterPro" id="IPR050738">
    <property type="entry name" value="Sulfatase"/>
</dbReference>
<keyword evidence="5" id="KW-0378">Hydrolase</keyword>
<dbReference type="Gene3D" id="3.30.1120.10">
    <property type="match status" value="1"/>
</dbReference>
<dbReference type="CDD" id="cd16144">
    <property type="entry name" value="ARS_like"/>
    <property type="match status" value="1"/>
</dbReference>
<sequence length="508" mass="57222">MKYPVSSSALFPVAGLLFFPLPAQTQTRPNVVFIVVDDYGWADVGYNGSRFYETPNIDKLAADGVIFTDGYAAAPVSSPARVSIMTGKNPARTGITDWIPGYQYGLDKQKLSKYKMLSPEMPLNMPLEEVTIGEALREQGYKTFYVGKWHCAEDSLFYPQYQGFDVNIGGWLMGKPNGDVRKKGGRGAYFSPYHNPMLSDGPDGEYLTDRLGDECLKLMDSAGRSPFFLFLSFYAVHTPIEAKPEVTKYFEKKARKMGLDTISPFTTNKDWIRNTPYRAWHWKERTIQSDAEYAALIWSMDENVGKVLDYLKEEGLYDNTVVCLVSDNGGLSTAEGSPTSNFPLRGGKGWLYEGGIRVPYIIKTPYMKGSAGICKTPVSSTDFYPTILELTGATLKPYQHKDGVSLVPLLKGNTVFDRGAIYFHYPHYGGKGDSPAGAIRKGDYKLIWFYEDDRIELYNLKMDISEKENLAETQKERALSLQKELREWLCSCAAKMPVYNPDYKEIKY</sequence>
<feature type="chain" id="PRO_5016999053" evidence="8">
    <location>
        <begin position="26"/>
        <end position="508"/>
    </location>
</feature>
<evidence type="ECO:0000256" key="6">
    <source>
        <dbReference type="ARBA" id="ARBA00022837"/>
    </source>
</evidence>
<evidence type="ECO:0000259" key="9">
    <source>
        <dbReference type="Pfam" id="PF00884"/>
    </source>
</evidence>
<keyword evidence="4 8" id="KW-0732">Signal</keyword>
<comment type="cofactor">
    <cofactor evidence="1">
        <name>Ca(2+)</name>
        <dbReference type="ChEBI" id="CHEBI:29108"/>
    </cofactor>
</comment>
<evidence type="ECO:0000256" key="4">
    <source>
        <dbReference type="ARBA" id="ARBA00022729"/>
    </source>
</evidence>
<evidence type="ECO:0000256" key="3">
    <source>
        <dbReference type="ARBA" id="ARBA00022723"/>
    </source>
</evidence>
<dbReference type="PROSITE" id="PS00523">
    <property type="entry name" value="SULFATASE_1"/>
    <property type="match status" value="1"/>
</dbReference>
<comment type="caution">
    <text evidence="10">The sequence shown here is derived from an EMBL/GenBank/DDBJ whole genome shotgun (WGS) entry which is preliminary data.</text>
</comment>
<evidence type="ECO:0000313" key="10">
    <source>
        <dbReference type="EMBL" id="HBJ09688.1"/>
    </source>
</evidence>
<comment type="PTM">
    <text evidence="7">The conversion to 3-oxoalanine (also known as C-formylglycine, FGly), of a serine or cysteine residue in prokaryotes and of a cysteine residue in eukaryotes, is critical for catalytic activity.</text>
</comment>
<evidence type="ECO:0000256" key="2">
    <source>
        <dbReference type="ARBA" id="ARBA00008779"/>
    </source>
</evidence>
<evidence type="ECO:0000256" key="1">
    <source>
        <dbReference type="ARBA" id="ARBA00001913"/>
    </source>
</evidence>
<comment type="similarity">
    <text evidence="2">Belongs to the sulfatase family.</text>
</comment>
<organism evidence="10 11">
    <name type="scientific">Coprobacter fastidiosus</name>
    <dbReference type="NCBI Taxonomy" id="1099853"/>
    <lineage>
        <taxon>Bacteria</taxon>
        <taxon>Pseudomonadati</taxon>
        <taxon>Bacteroidota</taxon>
        <taxon>Bacteroidia</taxon>
        <taxon>Bacteroidales</taxon>
        <taxon>Barnesiellaceae</taxon>
        <taxon>Coprobacter</taxon>
    </lineage>
</organism>
<protein>
    <submittedName>
        <fullName evidence="10">Sulfatase</fullName>
    </submittedName>
</protein>
<dbReference type="GO" id="GO:0046872">
    <property type="term" value="F:metal ion binding"/>
    <property type="evidence" value="ECO:0007669"/>
    <property type="project" value="UniProtKB-KW"/>
</dbReference>